<reference evidence="2 3" key="1">
    <citation type="submission" date="2020-07" db="EMBL/GenBank/DDBJ databases">
        <title>Stappia sp., F7233, whole genome shotgun sequencing project.</title>
        <authorList>
            <person name="Jiang S."/>
            <person name="Liu Z.W."/>
            <person name="Du Z.J."/>
        </authorList>
    </citation>
    <scope>NUCLEOTIDE SEQUENCE [LARGE SCALE GENOMIC DNA]</scope>
    <source>
        <strain evidence="2 3">F7233</strain>
    </source>
</reference>
<feature type="chain" id="PRO_5032961487" evidence="1">
    <location>
        <begin position="28"/>
        <end position="89"/>
    </location>
</feature>
<protein>
    <submittedName>
        <fullName evidence="2">Uncharacterized protein</fullName>
    </submittedName>
</protein>
<comment type="caution">
    <text evidence="2">The sequence shown here is derived from an EMBL/GenBank/DDBJ whole genome shotgun (WGS) entry which is preliminary data.</text>
</comment>
<dbReference type="EMBL" id="JACFXV010000038">
    <property type="protein sequence ID" value="MBA5776156.1"/>
    <property type="molecule type" value="Genomic_DNA"/>
</dbReference>
<evidence type="ECO:0000313" key="2">
    <source>
        <dbReference type="EMBL" id="MBA5776156.1"/>
    </source>
</evidence>
<organism evidence="2 3">
    <name type="scientific">Stappia albiluteola</name>
    <dbReference type="NCBI Taxonomy" id="2758565"/>
    <lineage>
        <taxon>Bacteria</taxon>
        <taxon>Pseudomonadati</taxon>
        <taxon>Pseudomonadota</taxon>
        <taxon>Alphaproteobacteria</taxon>
        <taxon>Hyphomicrobiales</taxon>
        <taxon>Stappiaceae</taxon>
        <taxon>Stappia</taxon>
    </lineage>
</organism>
<name>A0A839AAE2_9HYPH</name>
<sequence length="89" mass="9473">MPKFPNTLVAALALASFTLGVPAIAYADCSEDIDKVEKAVEQASESGMDQSTADSVRQLLDRAVEQRSAGDEAQCQELINQAKAMANVE</sequence>
<evidence type="ECO:0000313" key="3">
    <source>
        <dbReference type="Proteomes" id="UP000541109"/>
    </source>
</evidence>
<accession>A0A839AAE2</accession>
<keyword evidence="3" id="KW-1185">Reference proteome</keyword>
<feature type="signal peptide" evidence="1">
    <location>
        <begin position="1"/>
        <end position="27"/>
    </location>
</feature>
<evidence type="ECO:0000256" key="1">
    <source>
        <dbReference type="SAM" id="SignalP"/>
    </source>
</evidence>
<gene>
    <name evidence="2" type="ORF">H2509_03355</name>
</gene>
<dbReference type="Proteomes" id="UP000541109">
    <property type="component" value="Unassembled WGS sequence"/>
</dbReference>
<dbReference type="RefSeq" id="WP_182162301.1">
    <property type="nucleotide sequence ID" value="NZ_JACFXV010000038.1"/>
</dbReference>
<dbReference type="AlphaFoldDB" id="A0A839AAE2"/>
<keyword evidence="1" id="KW-0732">Signal</keyword>
<proteinExistence type="predicted"/>